<dbReference type="EMBL" id="ADAS02001499">
    <property type="protein sequence ID" value="OAV86191.1"/>
    <property type="molecule type" value="Genomic_DNA"/>
</dbReference>
<organism evidence="1">
    <name type="scientific">Puccinia triticina (isolate 1-1 / race 1 (BBBD))</name>
    <name type="common">Brown leaf rust fungus</name>
    <dbReference type="NCBI Taxonomy" id="630390"/>
    <lineage>
        <taxon>Eukaryota</taxon>
        <taxon>Fungi</taxon>
        <taxon>Dikarya</taxon>
        <taxon>Basidiomycota</taxon>
        <taxon>Pucciniomycotina</taxon>
        <taxon>Pucciniomycetes</taxon>
        <taxon>Pucciniales</taxon>
        <taxon>Pucciniaceae</taxon>
        <taxon>Puccinia</taxon>
    </lineage>
</organism>
<sequence length="571" mass="62987">MRSKWVHEGVRAMAALPENYTSQSEIHPIRLQVKHAIGVKVHDYLFAHKSTTVENEHDSDEPGNAIEALNVPVIEGNVQKLQKKRSMLLNLHQPKSRAVTCDLPDTKRKTGNFSTLPSQESLYDLGSLADLFPIERLGQYLFAVIPLMAAARVQGPKYPDIFDLVVKGPPFHFESRTWSYSEFFDEIRRTCVSLLFKQSRSILGQIITTARKNKSVPKLMGQKMASGFKFKKRNLFERVNSTPTNARHASTSSLSSTLAGTTINEGSFTTSQDTHMPQNARSPYLATDASSSFEGYHAQNTKESTPRPAFFNQSPQLSGALSTNGNSPTLGSLDLESCETINDNFPTLDNSPPTLDHRSRSYGGTVYCSFTFTSSSDAPRLLIGEIYKWSSDAPAAHNPHPRFCGGTMGASGTDVRARPGGGGRVCNPIPCLLPAAEQLPAGMPARDQLVKAPFFNLVDDGDTTQGLMASICQFAKLNMIDVIEDVNEKHCEPWPEMLSKSNPPITNTPFTPNLPWALLTKNHIAFDGSKIKEVVGFKVKFPGMTEEVIREQVQKFILDGVWPNAPPKKFS</sequence>
<dbReference type="VEuPathDB" id="FungiDB:PTTG_30034"/>
<reference evidence="1" key="1">
    <citation type="submission" date="2009-11" db="EMBL/GenBank/DDBJ databases">
        <authorList>
            <consortium name="The Broad Institute Genome Sequencing Platform"/>
            <person name="Ward D."/>
            <person name="Feldgarden M."/>
            <person name="Earl A."/>
            <person name="Young S.K."/>
            <person name="Zeng Q."/>
            <person name="Koehrsen M."/>
            <person name="Alvarado L."/>
            <person name="Berlin A."/>
            <person name="Bochicchio J."/>
            <person name="Borenstein D."/>
            <person name="Chapman S.B."/>
            <person name="Chen Z."/>
            <person name="Engels R."/>
            <person name="Freedman E."/>
            <person name="Gellesch M."/>
            <person name="Goldberg J."/>
            <person name="Griggs A."/>
            <person name="Gujja S."/>
            <person name="Heilman E."/>
            <person name="Heiman D."/>
            <person name="Hepburn T."/>
            <person name="Howarth C."/>
            <person name="Jen D."/>
            <person name="Larson L."/>
            <person name="Lewis B."/>
            <person name="Mehta T."/>
            <person name="Park D."/>
            <person name="Pearson M."/>
            <person name="Roberts A."/>
            <person name="Saif S."/>
            <person name="Shea T."/>
            <person name="Shenoy N."/>
            <person name="Sisk P."/>
            <person name="Stolte C."/>
            <person name="Sykes S."/>
            <person name="Thomson T."/>
            <person name="Walk T."/>
            <person name="White J."/>
            <person name="Yandava C."/>
            <person name="Izard J."/>
            <person name="Baranova O.V."/>
            <person name="Blanton J.M."/>
            <person name="Tanner A.C."/>
            <person name="Dewhirst F.E."/>
            <person name="Haas B."/>
            <person name="Nusbaum C."/>
            <person name="Birren B."/>
        </authorList>
    </citation>
    <scope>NUCLEOTIDE SEQUENCE [LARGE SCALE GENOMIC DNA]</scope>
    <source>
        <strain evidence="1">1-1 BBBD Race 1</strain>
    </source>
</reference>
<reference evidence="1" key="2">
    <citation type="submission" date="2016-05" db="EMBL/GenBank/DDBJ databases">
        <title>Comparative analysis highlights variable genome content of wheat rusts and divergence of the mating loci.</title>
        <authorList>
            <person name="Cuomo C.A."/>
            <person name="Bakkeren G."/>
            <person name="Szabo L."/>
            <person name="Khalil H."/>
            <person name="Joly D."/>
            <person name="Goldberg J."/>
            <person name="Young S."/>
            <person name="Zeng Q."/>
            <person name="Fellers J."/>
        </authorList>
    </citation>
    <scope>NUCLEOTIDE SEQUENCE [LARGE SCALE GENOMIC DNA]</scope>
    <source>
        <strain evidence="1">1-1 BBBD Race 1</strain>
    </source>
</reference>
<dbReference type="PANTHER" id="PTHR15678">
    <property type="entry name" value="ANTIGEN MLAA-22-RELATED"/>
    <property type="match status" value="1"/>
</dbReference>
<proteinExistence type="predicted"/>
<dbReference type="OrthoDB" id="1562405at2759"/>
<keyword evidence="3" id="KW-1185">Reference proteome</keyword>
<protein>
    <submittedName>
        <fullName evidence="1 2">Uncharacterized protein</fullName>
    </submittedName>
</protein>
<reference evidence="2 3" key="3">
    <citation type="journal article" date="2017" name="G3 (Bethesda)">
        <title>Comparative analysis highlights variable genome content of wheat rusts and divergence of the mating loci.</title>
        <authorList>
            <person name="Cuomo C.A."/>
            <person name="Bakkeren G."/>
            <person name="Khalil H.B."/>
            <person name="Panwar V."/>
            <person name="Joly D."/>
            <person name="Linning R."/>
            <person name="Sakthikumar S."/>
            <person name="Song X."/>
            <person name="Adiconis X."/>
            <person name="Fan L."/>
            <person name="Goldberg J.M."/>
            <person name="Levin J.Z."/>
            <person name="Young S."/>
            <person name="Zeng Q."/>
            <person name="Anikster Y."/>
            <person name="Bruce M."/>
            <person name="Wang M."/>
            <person name="Yin C."/>
            <person name="McCallum B."/>
            <person name="Szabo L.J."/>
            <person name="Hulbert S."/>
            <person name="Chen X."/>
            <person name="Fellers J.P."/>
        </authorList>
    </citation>
    <scope>NUCLEOTIDE SEQUENCE</scope>
    <source>
        <strain evidence="3">Isolate 1-1 / race 1 (BBBD)</strain>
        <strain evidence="2">isolate 1-1 / race 1 (BBBD)</strain>
    </source>
</reference>
<dbReference type="InterPro" id="IPR045167">
    <property type="entry name" value="Hobbit"/>
</dbReference>
<evidence type="ECO:0000313" key="3">
    <source>
        <dbReference type="Proteomes" id="UP000005240"/>
    </source>
</evidence>
<dbReference type="AlphaFoldDB" id="A0A180G0I1"/>
<evidence type="ECO:0000313" key="1">
    <source>
        <dbReference type="EMBL" id="OAV86191.1"/>
    </source>
</evidence>
<gene>
    <name evidence="1" type="ORF">PTTG_30034</name>
</gene>
<name>A0A180G0I1_PUCT1</name>
<dbReference type="Proteomes" id="UP000005240">
    <property type="component" value="Unassembled WGS sequence"/>
</dbReference>
<dbReference type="EnsemblFungi" id="PTTG_30034-t43_1">
    <property type="protein sequence ID" value="PTTG_30034-t43_1-p1"/>
    <property type="gene ID" value="PTTG_30034"/>
</dbReference>
<accession>A0A180G0I1</accession>
<dbReference type="STRING" id="630390.A0A180G0I1"/>
<evidence type="ECO:0000313" key="2">
    <source>
        <dbReference type="EnsemblFungi" id="PTTG_30034-t43_1-p1"/>
    </source>
</evidence>
<reference evidence="2" key="4">
    <citation type="submission" date="2025-05" db="UniProtKB">
        <authorList>
            <consortium name="EnsemblFungi"/>
        </authorList>
    </citation>
    <scope>IDENTIFICATION</scope>
    <source>
        <strain evidence="2">isolate 1-1 / race 1 (BBBD)</strain>
    </source>
</reference>
<dbReference type="PANTHER" id="PTHR15678:SF6">
    <property type="entry name" value="BRIDGE-LIKE LIPID TRANSFER PROTEIN FAMILY MEMBER 2"/>
    <property type="match status" value="1"/>
</dbReference>